<reference evidence="5" key="1">
    <citation type="submission" date="2006-04" db="EMBL/GenBank/DDBJ databases">
        <authorList>
            <person name="Seshadri R."/>
            <person name="Federici B.A."/>
        </authorList>
    </citation>
    <scope>NUCLEOTIDE SEQUENCE [LARGE SCALE GENOMIC DNA]</scope>
</reference>
<evidence type="ECO:0000313" key="6">
    <source>
        <dbReference type="Proteomes" id="UP000054075"/>
    </source>
</evidence>
<sequence>MGICVILLKAINKNKSLYGSLKMENVAINHVIRKLMIDWNLKREDIAEILDEAKQKKISFITCLMQTKKIESLYLAKLLAKEFFLDYLDLDTLDTLQIPCHLLDKTLQQRFKILPLSQDKKKLNLVLADPSQQIAFDTIRFRTGLCLEYKITDEKKLSSLLEKVISLKSIVIHRSMDPKPDGDAQQDAINNPNLSIKSVANNDVTIINYVYQLLLDAIRKNASDVHLEPLQGRLTIRFRIDGLLYSSAILPKPFMSRVITRLKIMAQLDIAERRIPQDGRFQVKDKFDRDVDCRLSTCPTIHGEKLVIRILDSNQMLLKIDKLGMNEKQKNEFITALKSPHGMILVTGPTGSGKTITLYTALNFLKHSTVNISTVENPIEIILPGINQVNINPAIHLTFACVLRAFLRQDPDIIMVGEMRDQETAEIGIKAAQTGHLVLSTLHTNSAIESLIRLENMNIPTYNIVASVNLIIAQRLVRRLCDRCKIETPLPKEFIRKLNLITNSKIKTFAAKGCDHCTEGYKGRTGIFEILTLTEKIKKGILKKNSMLEIKKMAEKQGMQTLYSSALEKLKQGVISVLEMERVIKD</sequence>
<dbReference type="STRING" id="59196.RICGR_1272"/>
<dbReference type="SUPFAM" id="SSF52540">
    <property type="entry name" value="P-loop containing nucleoside triphosphate hydrolases"/>
    <property type="match status" value="1"/>
</dbReference>
<dbReference type="EMBL" id="AAQJ02000001">
    <property type="protein sequence ID" value="EDP45881.1"/>
    <property type="molecule type" value="Genomic_DNA"/>
</dbReference>
<dbReference type="GO" id="GO:0005524">
    <property type="term" value="F:ATP binding"/>
    <property type="evidence" value="ECO:0007669"/>
    <property type="project" value="UniProtKB-KW"/>
</dbReference>
<dbReference type="InterPro" id="IPR037257">
    <property type="entry name" value="T2SS_E_N_sf"/>
</dbReference>
<proteinExistence type="inferred from homology"/>
<evidence type="ECO:0000256" key="3">
    <source>
        <dbReference type="ARBA" id="ARBA00022840"/>
    </source>
</evidence>
<dbReference type="AlphaFoldDB" id="A8PPD5"/>
<dbReference type="InterPro" id="IPR007831">
    <property type="entry name" value="T2SS_GspE_N"/>
</dbReference>
<comment type="caution">
    <text evidence="5">The sequence shown here is derived from an EMBL/GenBank/DDBJ whole genome shotgun (WGS) entry which is preliminary data.</text>
</comment>
<dbReference type="PANTHER" id="PTHR30258:SF1">
    <property type="entry name" value="PROTEIN TRANSPORT PROTEIN HOFB HOMOLOG"/>
    <property type="match status" value="1"/>
</dbReference>
<evidence type="ECO:0000313" key="5">
    <source>
        <dbReference type="EMBL" id="EDP45881.1"/>
    </source>
</evidence>
<dbReference type="OrthoDB" id="9804785at2"/>
<accession>A8PPD5</accession>
<keyword evidence="6" id="KW-1185">Reference proteome</keyword>
<dbReference type="PROSITE" id="PS00662">
    <property type="entry name" value="T2SP_E"/>
    <property type="match status" value="1"/>
</dbReference>
<evidence type="ECO:0000256" key="1">
    <source>
        <dbReference type="ARBA" id="ARBA00006611"/>
    </source>
</evidence>
<evidence type="ECO:0000259" key="4">
    <source>
        <dbReference type="PROSITE" id="PS00662"/>
    </source>
</evidence>
<dbReference type="PANTHER" id="PTHR30258">
    <property type="entry name" value="TYPE II SECRETION SYSTEM PROTEIN GSPE-RELATED"/>
    <property type="match status" value="1"/>
</dbReference>
<protein>
    <submittedName>
        <fullName evidence="5">Type IV pilus assembly protein TapB</fullName>
    </submittedName>
</protein>
<dbReference type="InterPro" id="IPR027417">
    <property type="entry name" value="P-loop_NTPase"/>
</dbReference>
<name>A8PPD5_9COXI</name>
<dbReference type="Pfam" id="PF05157">
    <property type="entry name" value="MshEN"/>
    <property type="match status" value="1"/>
</dbReference>
<dbReference type="Gene3D" id="3.40.50.300">
    <property type="entry name" value="P-loop containing nucleotide triphosphate hydrolases"/>
    <property type="match status" value="1"/>
</dbReference>
<dbReference type="InterPro" id="IPR001482">
    <property type="entry name" value="T2SS/T4SS_dom"/>
</dbReference>
<dbReference type="GO" id="GO:0005886">
    <property type="term" value="C:plasma membrane"/>
    <property type="evidence" value="ECO:0007669"/>
    <property type="project" value="TreeGrafter"/>
</dbReference>
<dbReference type="eggNOG" id="COG2804">
    <property type="taxonomic scope" value="Bacteria"/>
</dbReference>
<dbReference type="SUPFAM" id="SSF160246">
    <property type="entry name" value="EspE N-terminal domain-like"/>
    <property type="match status" value="1"/>
</dbReference>
<dbReference type="FunFam" id="3.40.50.300:FF:000398">
    <property type="entry name" value="Type IV pilus assembly ATPase PilB"/>
    <property type="match status" value="1"/>
</dbReference>
<comment type="similarity">
    <text evidence="1">Belongs to the GSP E family.</text>
</comment>
<gene>
    <name evidence="5" type="ORF">RICGR_1272</name>
</gene>
<keyword evidence="3" id="KW-0067">ATP-binding</keyword>
<reference evidence="5" key="2">
    <citation type="submission" date="2007-10" db="EMBL/GenBank/DDBJ databases">
        <authorList>
            <person name="Myers G.S."/>
        </authorList>
    </citation>
    <scope>NUCLEOTIDE SEQUENCE [LARGE SCALE GENOMIC DNA]</scope>
</reference>
<organism evidence="5 6">
    <name type="scientific">Rickettsiella grylli</name>
    <dbReference type="NCBI Taxonomy" id="59196"/>
    <lineage>
        <taxon>Bacteria</taxon>
        <taxon>Pseudomonadati</taxon>
        <taxon>Pseudomonadota</taxon>
        <taxon>Gammaproteobacteria</taxon>
        <taxon>Legionellales</taxon>
        <taxon>Coxiellaceae</taxon>
        <taxon>Rickettsiella</taxon>
    </lineage>
</organism>
<dbReference type="Proteomes" id="UP000054075">
    <property type="component" value="Unassembled WGS sequence"/>
</dbReference>
<dbReference type="Pfam" id="PF00437">
    <property type="entry name" value="T2SSE"/>
    <property type="match status" value="1"/>
</dbReference>
<keyword evidence="2" id="KW-0547">Nucleotide-binding</keyword>
<feature type="domain" description="Bacterial type II secretion system protein E" evidence="4">
    <location>
        <begin position="407"/>
        <end position="421"/>
    </location>
</feature>
<dbReference type="Gene3D" id="3.30.450.90">
    <property type="match status" value="1"/>
</dbReference>
<dbReference type="Gene3D" id="3.30.300.160">
    <property type="entry name" value="Type II secretion system, protein E, N-terminal domain"/>
    <property type="match status" value="1"/>
</dbReference>
<dbReference type="CDD" id="cd01129">
    <property type="entry name" value="PulE-GspE-like"/>
    <property type="match status" value="1"/>
</dbReference>
<dbReference type="GO" id="GO:0016887">
    <property type="term" value="F:ATP hydrolysis activity"/>
    <property type="evidence" value="ECO:0007669"/>
    <property type="project" value="TreeGrafter"/>
</dbReference>
<evidence type="ECO:0000256" key="2">
    <source>
        <dbReference type="ARBA" id="ARBA00022741"/>
    </source>
</evidence>